<accession>A0A397VSN1</accession>
<keyword evidence="3" id="KW-1185">Reference proteome</keyword>
<dbReference type="AlphaFoldDB" id="A0A397VSN1"/>
<dbReference type="Proteomes" id="UP000266673">
    <property type="component" value="Unassembled WGS sequence"/>
</dbReference>
<gene>
    <name evidence="2" type="ORF">C2G38_2167263</name>
</gene>
<reference evidence="2 3" key="1">
    <citation type="submission" date="2018-06" db="EMBL/GenBank/DDBJ databases">
        <title>Comparative genomics reveals the genomic features of Rhizophagus irregularis, R. cerebriforme, R. diaphanum and Gigaspora rosea, and their symbiotic lifestyle signature.</title>
        <authorList>
            <person name="Morin E."/>
            <person name="San Clemente H."/>
            <person name="Chen E.C.H."/>
            <person name="De La Providencia I."/>
            <person name="Hainaut M."/>
            <person name="Kuo A."/>
            <person name="Kohler A."/>
            <person name="Murat C."/>
            <person name="Tang N."/>
            <person name="Roy S."/>
            <person name="Loubradou J."/>
            <person name="Henrissat B."/>
            <person name="Grigoriev I.V."/>
            <person name="Corradi N."/>
            <person name="Roux C."/>
            <person name="Martin F.M."/>
        </authorList>
    </citation>
    <scope>NUCLEOTIDE SEQUENCE [LARGE SCALE GENOMIC DNA]</scope>
    <source>
        <strain evidence="2 3">DAOM 194757</strain>
    </source>
</reference>
<evidence type="ECO:0000256" key="1">
    <source>
        <dbReference type="SAM" id="MobiDB-lite"/>
    </source>
</evidence>
<name>A0A397VSN1_9GLOM</name>
<organism evidence="2 3">
    <name type="scientific">Gigaspora rosea</name>
    <dbReference type="NCBI Taxonomy" id="44941"/>
    <lineage>
        <taxon>Eukaryota</taxon>
        <taxon>Fungi</taxon>
        <taxon>Fungi incertae sedis</taxon>
        <taxon>Mucoromycota</taxon>
        <taxon>Glomeromycotina</taxon>
        <taxon>Glomeromycetes</taxon>
        <taxon>Diversisporales</taxon>
        <taxon>Gigasporaceae</taxon>
        <taxon>Gigaspora</taxon>
    </lineage>
</organism>
<dbReference type="OrthoDB" id="2447531at2759"/>
<dbReference type="EMBL" id="QKWP01000195">
    <property type="protein sequence ID" value="RIB24948.1"/>
    <property type="molecule type" value="Genomic_DNA"/>
</dbReference>
<protein>
    <submittedName>
        <fullName evidence="2">Uncharacterized protein</fullName>
    </submittedName>
</protein>
<sequence>MLTLLTAKSEGEINKFFDKIQTIKNLTNWVRQKWVITSLNNCVSQFDSNIWKLSNNTKVVKAAHASSNHKISNKSIKKSTKTRKNSEVININSEDSSESDYKESSNINRLEYQEQLLVIKK</sequence>
<feature type="compositionally biased region" description="Basic residues" evidence="1">
    <location>
        <begin position="71"/>
        <end position="83"/>
    </location>
</feature>
<proteinExistence type="predicted"/>
<evidence type="ECO:0000313" key="2">
    <source>
        <dbReference type="EMBL" id="RIB24948.1"/>
    </source>
</evidence>
<evidence type="ECO:0000313" key="3">
    <source>
        <dbReference type="Proteomes" id="UP000266673"/>
    </source>
</evidence>
<comment type="caution">
    <text evidence="2">The sequence shown here is derived from an EMBL/GenBank/DDBJ whole genome shotgun (WGS) entry which is preliminary data.</text>
</comment>
<feature type="region of interest" description="Disordered" evidence="1">
    <location>
        <begin position="64"/>
        <end position="104"/>
    </location>
</feature>